<sequence length="30" mass="3467">PNLVDGRIIFDYDVFNSLLPFRAIGRTDLE</sequence>
<feature type="non-terminal residue" evidence="1">
    <location>
        <position position="1"/>
    </location>
</feature>
<gene>
    <name evidence="1" type="ORF">S03H2_61413</name>
</gene>
<name>X1INR5_9ZZZZ</name>
<comment type="caution">
    <text evidence="1">The sequence shown here is derived from an EMBL/GenBank/DDBJ whole genome shotgun (WGS) entry which is preliminary data.</text>
</comment>
<proteinExistence type="predicted"/>
<evidence type="ECO:0000313" key="1">
    <source>
        <dbReference type="EMBL" id="GAH83352.1"/>
    </source>
</evidence>
<protein>
    <submittedName>
        <fullName evidence="1">Uncharacterized protein</fullName>
    </submittedName>
</protein>
<dbReference type="EMBL" id="BARU01039643">
    <property type="protein sequence ID" value="GAH83352.1"/>
    <property type="molecule type" value="Genomic_DNA"/>
</dbReference>
<dbReference type="AlphaFoldDB" id="X1INR5"/>
<organism evidence="1">
    <name type="scientific">marine sediment metagenome</name>
    <dbReference type="NCBI Taxonomy" id="412755"/>
    <lineage>
        <taxon>unclassified sequences</taxon>
        <taxon>metagenomes</taxon>
        <taxon>ecological metagenomes</taxon>
    </lineage>
</organism>
<reference evidence="1" key="1">
    <citation type="journal article" date="2014" name="Front. Microbiol.">
        <title>High frequency of phylogenetically diverse reductive dehalogenase-homologous genes in deep subseafloor sedimentary metagenomes.</title>
        <authorList>
            <person name="Kawai M."/>
            <person name="Futagami T."/>
            <person name="Toyoda A."/>
            <person name="Takaki Y."/>
            <person name="Nishi S."/>
            <person name="Hori S."/>
            <person name="Arai W."/>
            <person name="Tsubouchi T."/>
            <person name="Morono Y."/>
            <person name="Uchiyama I."/>
            <person name="Ito T."/>
            <person name="Fujiyama A."/>
            <person name="Inagaki F."/>
            <person name="Takami H."/>
        </authorList>
    </citation>
    <scope>NUCLEOTIDE SEQUENCE</scope>
    <source>
        <strain evidence="1">Expedition CK06-06</strain>
    </source>
</reference>
<accession>X1INR5</accession>